<feature type="region of interest" description="Disordered" evidence="3">
    <location>
        <begin position="1"/>
        <end position="30"/>
    </location>
</feature>
<dbReference type="PROSITE" id="PS51420">
    <property type="entry name" value="RHO"/>
    <property type="match status" value="1"/>
</dbReference>
<organism evidence="4 5">
    <name type="scientific">Biomphalaria pfeifferi</name>
    <name type="common">Bloodfluke planorb</name>
    <name type="synonym">Freshwater snail</name>
    <dbReference type="NCBI Taxonomy" id="112525"/>
    <lineage>
        <taxon>Eukaryota</taxon>
        <taxon>Metazoa</taxon>
        <taxon>Spiralia</taxon>
        <taxon>Lophotrochozoa</taxon>
        <taxon>Mollusca</taxon>
        <taxon>Gastropoda</taxon>
        <taxon>Heterobranchia</taxon>
        <taxon>Euthyneura</taxon>
        <taxon>Panpulmonata</taxon>
        <taxon>Hygrophila</taxon>
        <taxon>Lymnaeoidea</taxon>
        <taxon>Planorbidae</taxon>
        <taxon>Biomphalaria</taxon>
    </lineage>
</organism>
<evidence type="ECO:0000256" key="3">
    <source>
        <dbReference type="SAM" id="MobiDB-lite"/>
    </source>
</evidence>
<gene>
    <name evidence="4" type="ORF">Bpfe_010626</name>
</gene>
<dbReference type="NCBIfam" id="TIGR00231">
    <property type="entry name" value="small_GTP"/>
    <property type="match status" value="1"/>
</dbReference>
<dbReference type="SMART" id="SM00173">
    <property type="entry name" value="RAS"/>
    <property type="match status" value="1"/>
</dbReference>
<dbReference type="InterPro" id="IPR001806">
    <property type="entry name" value="Small_GTPase"/>
</dbReference>
<dbReference type="AlphaFoldDB" id="A0AAD8BTH6"/>
<reference evidence="4" key="1">
    <citation type="journal article" date="2023" name="PLoS Negl. Trop. Dis.">
        <title>A genome sequence for Biomphalaria pfeifferi, the major vector snail for the human-infecting parasite Schistosoma mansoni.</title>
        <authorList>
            <person name="Bu L."/>
            <person name="Lu L."/>
            <person name="Laidemitt M.R."/>
            <person name="Zhang S.M."/>
            <person name="Mutuku M."/>
            <person name="Mkoji G."/>
            <person name="Steinauer M."/>
            <person name="Loker E.S."/>
        </authorList>
    </citation>
    <scope>NUCLEOTIDE SEQUENCE</scope>
    <source>
        <strain evidence="4">KasaAsao</strain>
    </source>
</reference>
<dbReference type="GO" id="GO:0007264">
    <property type="term" value="P:small GTPase-mediated signal transduction"/>
    <property type="evidence" value="ECO:0007669"/>
    <property type="project" value="InterPro"/>
</dbReference>
<dbReference type="PRINTS" id="PR00449">
    <property type="entry name" value="RASTRNSFRMNG"/>
</dbReference>
<evidence type="ECO:0000313" key="4">
    <source>
        <dbReference type="EMBL" id="KAK0059767.1"/>
    </source>
</evidence>
<protein>
    <submittedName>
        <fullName evidence="4">Ras-related protein Rac1</fullName>
    </submittedName>
</protein>
<keyword evidence="1" id="KW-0547">Nucleotide-binding</keyword>
<sequence>DLSKLPIPDSKSRLTTSKMAEMRSRRRSSKTAPVIVTHNVKCVVLGDGDVGKSSMLLTYLSGRYPLECPPGPIDGHSEFDHLTSNPSTIVHENVHVKLTIVDTYGQDEYDKLREKVCGTADVYILCFDVSRPDTLERLRHHWLPEMRRYSTAQTPFVVAGLKTDLRTKAQADSESDISKFVTYGEGLKEAADLGSLHYVECSAKNNTSGVKKVLEKAAQAALANSLPSDLKRTSCVVS</sequence>
<dbReference type="Pfam" id="PF00071">
    <property type="entry name" value="Ras"/>
    <property type="match status" value="1"/>
</dbReference>
<accession>A0AAD8BTH6</accession>
<dbReference type="CDD" id="cd00157">
    <property type="entry name" value="Rho"/>
    <property type="match status" value="1"/>
</dbReference>
<dbReference type="PROSITE" id="PS51419">
    <property type="entry name" value="RAB"/>
    <property type="match status" value="1"/>
</dbReference>
<dbReference type="Proteomes" id="UP001233172">
    <property type="component" value="Unassembled WGS sequence"/>
</dbReference>
<dbReference type="InterPro" id="IPR005225">
    <property type="entry name" value="Small_GTP-bd"/>
</dbReference>
<name>A0AAD8BTH6_BIOPF</name>
<dbReference type="InterPro" id="IPR027417">
    <property type="entry name" value="P-loop_NTPase"/>
</dbReference>
<keyword evidence="2" id="KW-0342">GTP-binding</keyword>
<dbReference type="GO" id="GO:0003924">
    <property type="term" value="F:GTPase activity"/>
    <property type="evidence" value="ECO:0007669"/>
    <property type="project" value="InterPro"/>
</dbReference>
<dbReference type="SMART" id="SM00175">
    <property type="entry name" value="RAB"/>
    <property type="match status" value="1"/>
</dbReference>
<comment type="caution">
    <text evidence="4">The sequence shown here is derived from an EMBL/GenBank/DDBJ whole genome shotgun (WGS) entry which is preliminary data.</text>
</comment>
<dbReference type="SUPFAM" id="SSF52540">
    <property type="entry name" value="P-loop containing nucleoside triphosphate hydrolases"/>
    <property type="match status" value="1"/>
</dbReference>
<dbReference type="Gene3D" id="3.40.50.300">
    <property type="entry name" value="P-loop containing nucleotide triphosphate hydrolases"/>
    <property type="match status" value="1"/>
</dbReference>
<evidence type="ECO:0000313" key="5">
    <source>
        <dbReference type="Proteomes" id="UP001233172"/>
    </source>
</evidence>
<dbReference type="GO" id="GO:0005525">
    <property type="term" value="F:GTP binding"/>
    <property type="evidence" value="ECO:0007669"/>
    <property type="project" value="UniProtKB-KW"/>
</dbReference>
<dbReference type="SMART" id="SM00174">
    <property type="entry name" value="RHO"/>
    <property type="match status" value="1"/>
</dbReference>
<dbReference type="PROSITE" id="PS51421">
    <property type="entry name" value="RAS"/>
    <property type="match status" value="1"/>
</dbReference>
<proteinExistence type="predicted"/>
<dbReference type="EMBL" id="JASAOG010000039">
    <property type="protein sequence ID" value="KAK0059767.1"/>
    <property type="molecule type" value="Genomic_DNA"/>
</dbReference>
<feature type="non-terminal residue" evidence="4">
    <location>
        <position position="1"/>
    </location>
</feature>
<evidence type="ECO:0000256" key="2">
    <source>
        <dbReference type="ARBA" id="ARBA00023134"/>
    </source>
</evidence>
<dbReference type="InterPro" id="IPR003578">
    <property type="entry name" value="Small_GTPase_Rho"/>
</dbReference>
<dbReference type="PANTHER" id="PTHR24072">
    <property type="entry name" value="RHO FAMILY GTPASE"/>
    <property type="match status" value="1"/>
</dbReference>
<evidence type="ECO:0000256" key="1">
    <source>
        <dbReference type="ARBA" id="ARBA00022741"/>
    </source>
</evidence>
<keyword evidence="5" id="KW-1185">Reference proteome</keyword>
<reference evidence="4" key="2">
    <citation type="submission" date="2023-04" db="EMBL/GenBank/DDBJ databases">
        <authorList>
            <person name="Bu L."/>
            <person name="Lu L."/>
            <person name="Laidemitt M.R."/>
            <person name="Zhang S.M."/>
            <person name="Mutuku M."/>
            <person name="Mkoji G."/>
            <person name="Steinauer M."/>
            <person name="Loker E.S."/>
        </authorList>
    </citation>
    <scope>NUCLEOTIDE SEQUENCE</scope>
    <source>
        <strain evidence="4">KasaAsao</strain>
        <tissue evidence="4">Whole Snail</tissue>
    </source>
</reference>